<feature type="region of interest" description="Disordered" evidence="1">
    <location>
        <begin position="24"/>
        <end position="80"/>
    </location>
</feature>
<accession>A0A7T7GTL3</accession>
<evidence type="ECO:0000313" key="2">
    <source>
        <dbReference type="EMBL" id="QQM15103.1"/>
    </source>
</evidence>
<organism evidence="2 3">
    <name type="scientific">Gordonia phage TinaLin</name>
    <dbReference type="NCBI Taxonomy" id="2797324"/>
    <lineage>
        <taxon>Viruses</taxon>
        <taxon>Duplodnaviria</taxon>
        <taxon>Heunggongvirae</taxon>
        <taxon>Uroviricota</taxon>
        <taxon>Caudoviricetes</taxon>
        <taxon>Ruthgordonvirinae</taxon>
        <taxon>Tinalinvirus</taxon>
        <taxon>Tinalinvirus tinalin</taxon>
    </lineage>
</organism>
<dbReference type="RefSeq" id="YP_010051030.1">
    <property type="nucleotide sequence ID" value="NC_054437.1"/>
</dbReference>
<gene>
    <name evidence="2" type="primary">14</name>
    <name evidence="2" type="ORF">SEA_TINALIN_14</name>
</gene>
<feature type="compositionally biased region" description="Basic and acidic residues" evidence="1">
    <location>
        <begin position="55"/>
        <end position="64"/>
    </location>
</feature>
<dbReference type="KEGG" id="vg:63911770"/>
<protein>
    <submittedName>
        <fullName evidence="2">Uncharacterized protein</fullName>
    </submittedName>
</protein>
<dbReference type="GeneID" id="63911770"/>
<dbReference type="Proteomes" id="UP000596151">
    <property type="component" value="Segment"/>
</dbReference>
<reference evidence="2 3" key="1">
    <citation type="submission" date="2020-10" db="EMBL/GenBank/DDBJ databases">
        <authorList>
            <person name="Tina S.-P."/>
            <person name="Abby P."/>
            <person name="Briggs L.A."/>
            <person name="Washington J.M."/>
            <person name="Garlena R.A."/>
            <person name="Russell D.A."/>
            <person name="Pope W.H."/>
            <person name="Jacobs-Sera D."/>
            <person name="Hatfull G.F."/>
        </authorList>
    </citation>
    <scope>NUCLEOTIDE SEQUENCE [LARGE SCALE GENOMIC DNA]</scope>
</reference>
<dbReference type="EMBL" id="MW132713">
    <property type="protein sequence ID" value="QQM15103.1"/>
    <property type="molecule type" value="Genomic_DNA"/>
</dbReference>
<keyword evidence="3" id="KW-1185">Reference proteome</keyword>
<proteinExistence type="predicted"/>
<name>A0A7T7GTL3_9CAUD</name>
<sequence>MKWYRVSKDGMDYTFQLDDEAVESGRYPGAEPIEDSKPAKRAARGGGKGRGSRTKAVDVVKDAGEDQDAGEDAGKSEGDA</sequence>
<evidence type="ECO:0000313" key="3">
    <source>
        <dbReference type="Proteomes" id="UP000596151"/>
    </source>
</evidence>
<evidence type="ECO:0000256" key="1">
    <source>
        <dbReference type="SAM" id="MobiDB-lite"/>
    </source>
</evidence>